<dbReference type="InterPro" id="IPR035952">
    <property type="entry name" value="Rhomboid-like_sf"/>
</dbReference>
<dbReference type="SUPFAM" id="SSF144091">
    <property type="entry name" value="Rhomboid-like"/>
    <property type="match status" value="1"/>
</dbReference>
<evidence type="ECO:0000256" key="4">
    <source>
        <dbReference type="ARBA" id="ARBA00022801"/>
    </source>
</evidence>
<feature type="transmembrane region" description="Helical" evidence="7">
    <location>
        <begin position="94"/>
        <end position="118"/>
    </location>
</feature>
<dbReference type="PANTHER" id="PTHR43731">
    <property type="entry name" value="RHOMBOID PROTEASE"/>
    <property type="match status" value="1"/>
</dbReference>
<evidence type="ECO:0000256" key="3">
    <source>
        <dbReference type="ARBA" id="ARBA00022692"/>
    </source>
</evidence>
<name>A0A9P2TAJ3_THEFU</name>
<comment type="similarity">
    <text evidence="2">Belongs to the peptidase S54 family.</text>
</comment>
<evidence type="ECO:0000259" key="8">
    <source>
        <dbReference type="Pfam" id="PF01694"/>
    </source>
</evidence>
<evidence type="ECO:0000313" key="9">
    <source>
        <dbReference type="EMBL" id="EOR71756.1"/>
    </source>
</evidence>
<feature type="transmembrane region" description="Helical" evidence="7">
    <location>
        <begin position="20"/>
        <end position="44"/>
    </location>
</feature>
<evidence type="ECO:0000256" key="2">
    <source>
        <dbReference type="ARBA" id="ARBA00009045"/>
    </source>
</evidence>
<reference evidence="9 10" key="1">
    <citation type="journal article" date="2013" name="Genome Announc.">
        <title>Draft Genome Sequence of the Lignocellulose Decomposer Thermobifida fusca Strain TM51.</title>
        <authorList>
            <person name="Toth A."/>
            <person name="Barna T."/>
            <person name="Nagy I."/>
            <person name="Horvath B."/>
            <person name="Nagy I."/>
            <person name="Tancsics A."/>
            <person name="Kriszt B."/>
            <person name="Baka E."/>
            <person name="Fekete C."/>
            <person name="Kukolya J."/>
        </authorList>
    </citation>
    <scope>NUCLEOTIDE SEQUENCE [LARGE SCALE GENOMIC DNA]</scope>
    <source>
        <strain evidence="9 10">TM51</strain>
    </source>
</reference>
<organism evidence="9 10">
    <name type="scientific">Thermobifida fusca TM51</name>
    <dbReference type="NCBI Taxonomy" id="1169414"/>
    <lineage>
        <taxon>Bacteria</taxon>
        <taxon>Bacillati</taxon>
        <taxon>Actinomycetota</taxon>
        <taxon>Actinomycetes</taxon>
        <taxon>Streptosporangiales</taxon>
        <taxon>Nocardiopsidaceae</taxon>
        <taxon>Thermobifida</taxon>
    </lineage>
</organism>
<feature type="transmembrane region" description="Helical" evidence="7">
    <location>
        <begin position="182"/>
        <end position="205"/>
    </location>
</feature>
<dbReference type="GO" id="GO:0016020">
    <property type="term" value="C:membrane"/>
    <property type="evidence" value="ECO:0007669"/>
    <property type="project" value="UniProtKB-SubCell"/>
</dbReference>
<proteinExistence type="inferred from homology"/>
<dbReference type="Pfam" id="PF01694">
    <property type="entry name" value="Rhomboid"/>
    <property type="match status" value="1"/>
</dbReference>
<dbReference type="InterPro" id="IPR050925">
    <property type="entry name" value="Rhomboid_protease_S54"/>
</dbReference>
<evidence type="ECO:0000313" key="10">
    <source>
        <dbReference type="Proteomes" id="UP000014184"/>
    </source>
</evidence>
<keyword evidence="5 7" id="KW-1133">Transmembrane helix</keyword>
<keyword evidence="3 7" id="KW-0812">Transmembrane</keyword>
<dbReference type="PANTHER" id="PTHR43731:SF14">
    <property type="entry name" value="PRESENILIN-ASSOCIATED RHOMBOID-LIKE PROTEIN, MITOCHONDRIAL"/>
    <property type="match status" value="1"/>
</dbReference>
<dbReference type="EMBL" id="AOSG01000026">
    <property type="protein sequence ID" value="EOR71756.1"/>
    <property type="molecule type" value="Genomic_DNA"/>
</dbReference>
<feature type="transmembrane region" description="Helical" evidence="7">
    <location>
        <begin position="56"/>
        <end position="74"/>
    </location>
</feature>
<dbReference type="AlphaFoldDB" id="A0A9P2TAJ3"/>
<feature type="domain" description="Peptidase S54 rhomboid" evidence="8">
    <location>
        <begin position="96"/>
        <end position="246"/>
    </location>
</feature>
<evidence type="ECO:0000256" key="1">
    <source>
        <dbReference type="ARBA" id="ARBA00004141"/>
    </source>
</evidence>
<dbReference type="Gene3D" id="1.20.1540.10">
    <property type="entry name" value="Rhomboid-like"/>
    <property type="match status" value="1"/>
</dbReference>
<comment type="subcellular location">
    <subcellularLocation>
        <location evidence="1">Membrane</location>
        <topology evidence="1">Multi-pass membrane protein</topology>
    </subcellularLocation>
</comment>
<sequence length="259" mass="27949">MAGIPLSDDYPVRRVPVVTYTLIAVNVAVYLLSPMSLLAVWYGAPESRGCAIEEYLLRWAAFPAALLTGTRLTAEQAAAFTPCPLPSTVIWPGLSAVTSMFLHADAFHLTGNMVYLFVFGPCVEDRLGRFRYPLIYLGTGVAACYGFSLAEGPAAVPMVGASGAISGVLGTYLVVQFRSRVTTLLFGILPVRLPGWVLVATFFALDYLLYLSSRLSPNEWQDGGVAYAAHVYGFLTGLVVGLLVYRVRWGAGARLSDVH</sequence>
<comment type="caution">
    <text evidence="9">The sequence shown here is derived from an EMBL/GenBank/DDBJ whole genome shotgun (WGS) entry which is preliminary data.</text>
</comment>
<evidence type="ECO:0000256" key="5">
    <source>
        <dbReference type="ARBA" id="ARBA00022989"/>
    </source>
</evidence>
<feature type="transmembrane region" description="Helical" evidence="7">
    <location>
        <begin position="130"/>
        <end position="148"/>
    </location>
</feature>
<dbReference type="Proteomes" id="UP000014184">
    <property type="component" value="Unassembled WGS sequence"/>
</dbReference>
<evidence type="ECO:0000256" key="7">
    <source>
        <dbReference type="SAM" id="Phobius"/>
    </source>
</evidence>
<feature type="transmembrane region" description="Helical" evidence="7">
    <location>
        <begin position="154"/>
        <end position="175"/>
    </location>
</feature>
<keyword evidence="10" id="KW-1185">Reference proteome</keyword>
<dbReference type="RefSeq" id="WP_011291473.1">
    <property type="nucleotide sequence ID" value="NZ_AOSG01000026.1"/>
</dbReference>
<dbReference type="InterPro" id="IPR022764">
    <property type="entry name" value="Peptidase_S54_rhomboid_dom"/>
</dbReference>
<accession>A0A9P2TAJ3</accession>
<feature type="transmembrane region" description="Helical" evidence="7">
    <location>
        <begin position="225"/>
        <end position="245"/>
    </location>
</feature>
<keyword evidence="6 7" id="KW-0472">Membrane</keyword>
<gene>
    <name evidence="9" type="ORF">TM51_05547</name>
</gene>
<evidence type="ECO:0000256" key="6">
    <source>
        <dbReference type="ARBA" id="ARBA00023136"/>
    </source>
</evidence>
<keyword evidence="4" id="KW-0378">Hydrolase</keyword>
<protein>
    <recommendedName>
        <fullName evidence="8">Peptidase S54 rhomboid domain-containing protein</fullName>
    </recommendedName>
</protein>
<dbReference type="GO" id="GO:0004252">
    <property type="term" value="F:serine-type endopeptidase activity"/>
    <property type="evidence" value="ECO:0007669"/>
    <property type="project" value="InterPro"/>
</dbReference>